<dbReference type="Pfam" id="PF14420">
    <property type="entry name" value="Clr5"/>
    <property type="match status" value="1"/>
</dbReference>
<feature type="compositionally biased region" description="Polar residues" evidence="1">
    <location>
        <begin position="157"/>
        <end position="173"/>
    </location>
</feature>
<feature type="domain" description="DUF7767" evidence="4">
    <location>
        <begin position="497"/>
        <end position="587"/>
    </location>
</feature>
<dbReference type="Pfam" id="PF24962">
    <property type="entry name" value="DUF7767"/>
    <property type="match status" value="1"/>
</dbReference>
<protein>
    <recommendedName>
        <fullName evidence="7">Clr5 domain-containing protein</fullName>
    </recommendedName>
</protein>
<feature type="region of interest" description="Disordered" evidence="1">
    <location>
        <begin position="157"/>
        <end position="234"/>
    </location>
</feature>
<feature type="domain" description="Tri-helical" evidence="3">
    <location>
        <begin position="239"/>
        <end position="326"/>
    </location>
</feature>
<sequence>MVCIYFDAIVQFRDEYSNQHQVYSWDPHKDVCYKLYIEERKSLEDIMLYMRDNHNFAPSKRAFQTQFKRWDFPSKRKPAHRNEDLVERVRELWEANYSQRNMLAVLHEEGHDIKERELMRLRAKHRWLMRIPNGTKQTPADEDEASLEAQLIAATQDESTLDESVQLTQSGQPDRSVVPDDPPEDFVQQQKERLEQLKTVSDDRLKHKKRRRRTKGYAGLPADPPGPPRFPSETTLEESRDILELNVKQYKAIRDQFQTICEEEQILQKTVAGAEKWQAVKNRLVSENILLQDVFSKDTGDAEATQKKDLALDVICTDVTKRLRTMGRRLTILESKNVLAINPEQGRQIRGRFYDILMSTHYTSKIEMGPEKWQELKDGLIASTPLLQQILAPGEEDPMHEKKKSALELICRDVMKRVRDDRAKKKGTFRKNAPQTPTQTADHVDEPTFDGAYAPSLPANPFSEIAAAAQNADLSDLQIDPHLLQVADDMGSPQVSTMTPVYIRPSPGSTLYNNTKMWLGSLSSRTVQELHAMLANKYPNAKPARIEGIAKDASGEIPFVIDEDEELDAYLDHVHGRKATFVVLLTKA</sequence>
<feature type="domain" description="Clr5" evidence="2">
    <location>
        <begin position="22"/>
        <end position="73"/>
    </location>
</feature>
<evidence type="ECO:0000259" key="3">
    <source>
        <dbReference type="Pfam" id="PF24465"/>
    </source>
</evidence>
<dbReference type="PANTHER" id="PTHR38788">
    <property type="entry name" value="CLR5 DOMAIN-CONTAINING PROTEIN"/>
    <property type="match status" value="1"/>
</dbReference>
<organism evidence="5 6">
    <name type="scientific">Exophiala viscosa</name>
    <dbReference type="NCBI Taxonomy" id="2486360"/>
    <lineage>
        <taxon>Eukaryota</taxon>
        <taxon>Fungi</taxon>
        <taxon>Dikarya</taxon>
        <taxon>Ascomycota</taxon>
        <taxon>Pezizomycotina</taxon>
        <taxon>Eurotiomycetes</taxon>
        <taxon>Chaetothyriomycetidae</taxon>
        <taxon>Chaetothyriales</taxon>
        <taxon>Herpotrichiellaceae</taxon>
        <taxon>Exophiala</taxon>
    </lineage>
</organism>
<dbReference type="InterPro" id="IPR025676">
    <property type="entry name" value="Clr5_dom"/>
</dbReference>
<dbReference type="Proteomes" id="UP001203852">
    <property type="component" value="Unassembled WGS sequence"/>
</dbReference>
<dbReference type="Pfam" id="PF24465">
    <property type="entry name" value="Tri-helical"/>
    <property type="match status" value="2"/>
</dbReference>
<evidence type="ECO:0000259" key="2">
    <source>
        <dbReference type="Pfam" id="PF14420"/>
    </source>
</evidence>
<dbReference type="InterPro" id="IPR056669">
    <property type="entry name" value="DUF7767"/>
</dbReference>
<reference evidence="5" key="1">
    <citation type="journal article" date="2022" name="bioRxiv">
        <title>Deciphering the potential niche of two novel black yeast fungi from a biological soil crust based on their genomes, phenotypes, and melanin regulation.</title>
        <authorList>
            <consortium name="DOE Joint Genome Institute"/>
            <person name="Carr E.C."/>
            <person name="Barton Q."/>
            <person name="Grambo S."/>
            <person name="Sullivan M."/>
            <person name="Renfro C.M."/>
            <person name="Kuo A."/>
            <person name="Pangilinan J."/>
            <person name="Lipzen A."/>
            <person name="Keymanesh K."/>
            <person name="Savage E."/>
            <person name="Barry K."/>
            <person name="Grigoriev I.V."/>
            <person name="Riekhof W.R."/>
            <person name="Harris S.S."/>
        </authorList>
    </citation>
    <scope>NUCLEOTIDE SEQUENCE</scope>
    <source>
        <strain evidence="5">JF 03-4F</strain>
    </source>
</reference>
<comment type="caution">
    <text evidence="5">The sequence shown here is derived from an EMBL/GenBank/DDBJ whole genome shotgun (WGS) entry which is preliminary data.</text>
</comment>
<dbReference type="PANTHER" id="PTHR38788:SF5">
    <property type="entry name" value="CLR5 DOMAIN-CONTAINING PROTEIN"/>
    <property type="match status" value="1"/>
</dbReference>
<proteinExistence type="predicted"/>
<evidence type="ECO:0008006" key="7">
    <source>
        <dbReference type="Google" id="ProtNLM"/>
    </source>
</evidence>
<evidence type="ECO:0000256" key="1">
    <source>
        <dbReference type="SAM" id="MobiDB-lite"/>
    </source>
</evidence>
<dbReference type="AlphaFoldDB" id="A0AAN6DRM4"/>
<feature type="compositionally biased region" description="Basic and acidic residues" evidence="1">
    <location>
        <begin position="190"/>
        <end position="205"/>
    </location>
</feature>
<feature type="compositionally biased region" description="Basic residues" evidence="1">
    <location>
        <begin position="206"/>
        <end position="215"/>
    </location>
</feature>
<feature type="domain" description="Tri-helical" evidence="3">
    <location>
        <begin position="335"/>
        <end position="421"/>
    </location>
</feature>
<evidence type="ECO:0000313" key="6">
    <source>
        <dbReference type="Proteomes" id="UP001203852"/>
    </source>
</evidence>
<gene>
    <name evidence="5" type="ORF">EDD36DRAFT_74840</name>
</gene>
<name>A0AAN6DRM4_9EURO</name>
<dbReference type="InterPro" id="IPR057940">
    <property type="entry name" value="Tri-helical_dom"/>
</dbReference>
<evidence type="ECO:0000313" key="5">
    <source>
        <dbReference type="EMBL" id="KAI1609560.1"/>
    </source>
</evidence>
<keyword evidence="6" id="KW-1185">Reference proteome</keyword>
<accession>A0AAN6DRM4</accession>
<dbReference type="EMBL" id="MU404360">
    <property type="protein sequence ID" value="KAI1609560.1"/>
    <property type="molecule type" value="Genomic_DNA"/>
</dbReference>
<feature type="region of interest" description="Disordered" evidence="1">
    <location>
        <begin position="424"/>
        <end position="445"/>
    </location>
</feature>
<evidence type="ECO:0000259" key="4">
    <source>
        <dbReference type="Pfam" id="PF24962"/>
    </source>
</evidence>